<name>X0WVM5_9ZZZZ</name>
<evidence type="ECO:0000256" key="1">
    <source>
        <dbReference type="SAM" id="Phobius"/>
    </source>
</evidence>
<protein>
    <recommendedName>
        <fullName evidence="3">Glycosyltransferase RgtA/B/C/D-like domain-containing protein</fullName>
    </recommendedName>
</protein>
<feature type="transmembrane region" description="Helical" evidence="1">
    <location>
        <begin position="104"/>
        <end position="134"/>
    </location>
</feature>
<reference evidence="2" key="1">
    <citation type="journal article" date="2014" name="Front. Microbiol.">
        <title>High frequency of phylogenetically diverse reductive dehalogenase-homologous genes in deep subseafloor sedimentary metagenomes.</title>
        <authorList>
            <person name="Kawai M."/>
            <person name="Futagami T."/>
            <person name="Toyoda A."/>
            <person name="Takaki Y."/>
            <person name="Nishi S."/>
            <person name="Hori S."/>
            <person name="Arai W."/>
            <person name="Tsubouchi T."/>
            <person name="Morono Y."/>
            <person name="Uchiyama I."/>
            <person name="Ito T."/>
            <person name="Fujiyama A."/>
            <person name="Inagaki F."/>
            <person name="Takami H."/>
        </authorList>
    </citation>
    <scope>NUCLEOTIDE SEQUENCE</scope>
    <source>
        <strain evidence="2">Expedition CK06-06</strain>
    </source>
</reference>
<feature type="non-terminal residue" evidence="2">
    <location>
        <position position="1"/>
    </location>
</feature>
<evidence type="ECO:0000313" key="2">
    <source>
        <dbReference type="EMBL" id="GAG35009.1"/>
    </source>
</evidence>
<keyword evidence="1" id="KW-1133">Transmembrane helix</keyword>
<proteinExistence type="predicted"/>
<organism evidence="2">
    <name type="scientific">marine sediment metagenome</name>
    <dbReference type="NCBI Taxonomy" id="412755"/>
    <lineage>
        <taxon>unclassified sequences</taxon>
        <taxon>metagenomes</taxon>
        <taxon>ecological metagenomes</taxon>
    </lineage>
</organism>
<dbReference type="AlphaFoldDB" id="X0WVM5"/>
<feature type="transmembrane region" description="Helical" evidence="1">
    <location>
        <begin position="41"/>
        <end position="63"/>
    </location>
</feature>
<comment type="caution">
    <text evidence="2">The sequence shown here is derived from an EMBL/GenBank/DDBJ whole genome shotgun (WGS) entry which is preliminary data.</text>
</comment>
<feature type="transmembrane region" description="Helical" evidence="1">
    <location>
        <begin position="75"/>
        <end position="92"/>
    </location>
</feature>
<feature type="non-terminal residue" evidence="2">
    <location>
        <position position="240"/>
    </location>
</feature>
<feature type="transmembrane region" description="Helical" evidence="1">
    <location>
        <begin position="155"/>
        <end position="177"/>
    </location>
</feature>
<keyword evidence="1" id="KW-0812">Transmembrane</keyword>
<evidence type="ECO:0008006" key="3">
    <source>
        <dbReference type="Google" id="ProtNLM"/>
    </source>
</evidence>
<accession>X0WVM5</accession>
<gene>
    <name evidence="2" type="ORF">S01H1_74204</name>
</gene>
<sequence length="240" mass="26469">TYGMVLSRLPQLPEITQKPTSAPPAASLPQPHLDYLRKTSAILGTLEVLALAILDPLAGFFLAIHTFTIKYTSQAMLEALPALTSLLAVMAYDRSLKSKRSALWLSLSGVALGLTAASKYIYAVIGVAIVLHWLWTNQHERRASQAAVTIWWKQWLPIFGWGILSLVIFILADAYLWPNPIGRLKASLAFNVAYSQSDQVQSVYYPLWQPLAVLFQSVPWHPGVFVVAFDTLIAVLGLLG</sequence>
<feature type="transmembrane region" description="Helical" evidence="1">
    <location>
        <begin position="220"/>
        <end position="239"/>
    </location>
</feature>
<dbReference type="EMBL" id="BARS01049624">
    <property type="protein sequence ID" value="GAG35009.1"/>
    <property type="molecule type" value="Genomic_DNA"/>
</dbReference>
<keyword evidence="1" id="KW-0472">Membrane</keyword>